<dbReference type="AlphaFoldDB" id="A0A6N8JRS6"/>
<keyword evidence="1" id="KW-0472">Membrane</keyword>
<keyword evidence="1" id="KW-0812">Transmembrane</keyword>
<evidence type="ECO:0000313" key="3">
    <source>
        <dbReference type="Proteomes" id="UP000463388"/>
    </source>
</evidence>
<name>A0A6N8JRS6_9ACTN</name>
<dbReference type="EMBL" id="WSRR01000026">
    <property type="protein sequence ID" value="MVX61619.1"/>
    <property type="molecule type" value="Genomic_DNA"/>
</dbReference>
<sequence length="84" mass="9412">MGKQISRGLPMKKLSNGRWSIKENDLINWERFLEDERKKARRNSTIATIVGVLITIIVIALFAKVCLVTPMGQSVLNSLKAMLG</sequence>
<keyword evidence="3" id="KW-1185">Reference proteome</keyword>
<proteinExistence type="predicted"/>
<reference evidence="2 3" key="1">
    <citation type="submission" date="2019-12" db="EMBL/GenBank/DDBJ databases">
        <title>Microbes associate with the intestines of laboratory mice.</title>
        <authorList>
            <person name="Navarre W."/>
            <person name="Wong E."/>
        </authorList>
    </citation>
    <scope>NUCLEOTIDE SEQUENCE [LARGE SCALE GENOMIC DNA]</scope>
    <source>
        <strain evidence="2 3">NM66_B29</strain>
    </source>
</reference>
<keyword evidence="1" id="KW-1133">Transmembrane helix</keyword>
<organism evidence="2 3">
    <name type="scientific">Adlercreutzia mucosicola</name>
    <dbReference type="NCBI Taxonomy" id="580026"/>
    <lineage>
        <taxon>Bacteria</taxon>
        <taxon>Bacillati</taxon>
        <taxon>Actinomycetota</taxon>
        <taxon>Coriobacteriia</taxon>
        <taxon>Eggerthellales</taxon>
        <taxon>Eggerthellaceae</taxon>
        <taxon>Adlercreutzia</taxon>
    </lineage>
</organism>
<evidence type="ECO:0000313" key="2">
    <source>
        <dbReference type="EMBL" id="MVX61619.1"/>
    </source>
</evidence>
<gene>
    <name evidence="2" type="ORF">GKZ27_09175</name>
</gene>
<accession>A0A6N8JRS6</accession>
<protein>
    <submittedName>
        <fullName evidence="2">Uncharacterized protein</fullName>
    </submittedName>
</protein>
<evidence type="ECO:0000256" key="1">
    <source>
        <dbReference type="SAM" id="Phobius"/>
    </source>
</evidence>
<dbReference type="RefSeq" id="WP_028026724.1">
    <property type="nucleotide sequence ID" value="NZ_WSRR01000026.1"/>
</dbReference>
<feature type="transmembrane region" description="Helical" evidence="1">
    <location>
        <begin position="46"/>
        <end position="72"/>
    </location>
</feature>
<comment type="caution">
    <text evidence="2">The sequence shown here is derived from an EMBL/GenBank/DDBJ whole genome shotgun (WGS) entry which is preliminary data.</text>
</comment>
<dbReference type="Proteomes" id="UP000463388">
    <property type="component" value="Unassembled WGS sequence"/>
</dbReference>